<evidence type="ECO:0000259" key="7">
    <source>
        <dbReference type="Pfam" id="PF13505"/>
    </source>
</evidence>
<dbReference type="OrthoDB" id="8016903at2"/>
<protein>
    <submittedName>
        <fullName evidence="8">Outer membrane immunogenic protein</fullName>
    </submittedName>
</protein>
<evidence type="ECO:0000256" key="6">
    <source>
        <dbReference type="SAM" id="SignalP"/>
    </source>
</evidence>
<reference evidence="8 9" key="1">
    <citation type="submission" date="2016-11" db="EMBL/GenBank/DDBJ databases">
        <authorList>
            <person name="Jaros S."/>
            <person name="Januszkiewicz K."/>
            <person name="Wedrychowicz H."/>
        </authorList>
    </citation>
    <scope>NUCLEOTIDE SEQUENCE [LARGE SCALE GENOMIC DNA]</scope>
    <source>
        <strain evidence="8 9">GAS138</strain>
    </source>
</reference>
<evidence type="ECO:0000313" key="8">
    <source>
        <dbReference type="EMBL" id="SHH63595.1"/>
    </source>
</evidence>
<dbReference type="SUPFAM" id="SSF56925">
    <property type="entry name" value="OMPA-like"/>
    <property type="match status" value="1"/>
</dbReference>
<proteinExistence type="inferred from homology"/>
<name>A0A1M5UKR8_9BRAD</name>
<evidence type="ECO:0000256" key="3">
    <source>
        <dbReference type="ARBA" id="ARBA00023136"/>
    </source>
</evidence>
<dbReference type="InterPro" id="IPR011250">
    <property type="entry name" value="OMP/PagP_B-barrel"/>
</dbReference>
<feature type="chain" id="PRO_5012657787" evidence="6">
    <location>
        <begin position="23"/>
        <end position="259"/>
    </location>
</feature>
<accession>A0A1M5UKR8</accession>
<dbReference type="AlphaFoldDB" id="A0A1M5UKR8"/>
<comment type="subcellular location">
    <subcellularLocation>
        <location evidence="1">Cell outer membrane</location>
    </subcellularLocation>
</comment>
<evidence type="ECO:0000256" key="2">
    <source>
        <dbReference type="ARBA" id="ARBA00022729"/>
    </source>
</evidence>
<keyword evidence="4" id="KW-0998">Cell outer membrane</keyword>
<dbReference type="RefSeq" id="WP_079604094.1">
    <property type="nucleotide sequence ID" value="NZ_LT670817.1"/>
</dbReference>
<dbReference type="InterPro" id="IPR027385">
    <property type="entry name" value="Beta-barrel_OMP"/>
</dbReference>
<gene>
    <name evidence="8" type="ORF">SAMN05443248_5487</name>
</gene>
<evidence type="ECO:0000256" key="1">
    <source>
        <dbReference type="ARBA" id="ARBA00004442"/>
    </source>
</evidence>
<sequence length="259" mass="27565">MKKFLLATVGLLALGIAVPASAADIAPYTKAPPPPPPLPVYDWTGFYIGGNGGGGFDHNCWTVTNFLGPRAPFSEGCHDATGGVAGGQIGYRWETAGWVWGLEAQGDWADLTGSNVSSFIPAWTNNSKVEAFGLFTGQIGYAWNNVLWYVKGGGAVTEDKFRGTVTTTGALFDAANQTRWGGTVGTGVEVGFAPNWSVAFEYDHLFMSNQGVGTTSAGVLAGIPVGSPFRTDTIRQDIDIVTARINYRFNWGGQYTGRY</sequence>
<dbReference type="Gene3D" id="2.40.160.20">
    <property type="match status" value="1"/>
</dbReference>
<feature type="domain" description="Outer membrane protein beta-barrel" evidence="7">
    <location>
        <begin position="12"/>
        <end position="207"/>
    </location>
</feature>
<dbReference type="InterPro" id="IPR051692">
    <property type="entry name" value="OMP-like"/>
</dbReference>
<organism evidence="8 9">
    <name type="scientific">Bradyrhizobium erythrophlei</name>
    <dbReference type="NCBI Taxonomy" id="1437360"/>
    <lineage>
        <taxon>Bacteria</taxon>
        <taxon>Pseudomonadati</taxon>
        <taxon>Pseudomonadota</taxon>
        <taxon>Alphaproteobacteria</taxon>
        <taxon>Hyphomicrobiales</taxon>
        <taxon>Nitrobacteraceae</taxon>
        <taxon>Bradyrhizobium</taxon>
    </lineage>
</organism>
<evidence type="ECO:0000313" key="9">
    <source>
        <dbReference type="Proteomes" id="UP000189796"/>
    </source>
</evidence>
<keyword evidence="2 6" id="KW-0732">Signal</keyword>
<dbReference type="PANTHER" id="PTHR34001">
    <property type="entry name" value="BLL7405 PROTEIN"/>
    <property type="match status" value="1"/>
</dbReference>
<evidence type="ECO:0000256" key="4">
    <source>
        <dbReference type="ARBA" id="ARBA00023237"/>
    </source>
</evidence>
<dbReference type="EMBL" id="LT670817">
    <property type="protein sequence ID" value="SHH63595.1"/>
    <property type="molecule type" value="Genomic_DNA"/>
</dbReference>
<keyword evidence="3" id="KW-0472">Membrane</keyword>
<dbReference type="Pfam" id="PF13505">
    <property type="entry name" value="OMP_b-brl"/>
    <property type="match status" value="1"/>
</dbReference>
<dbReference type="PANTHER" id="PTHR34001:SF3">
    <property type="entry name" value="BLL7405 PROTEIN"/>
    <property type="match status" value="1"/>
</dbReference>
<comment type="similarity">
    <text evidence="5">Belongs to the Omp25/RopB family.</text>
</comment>
<dbReference type="Proteomes" id="UP000189796">
    <property type="component" value="Chromosome I"/>
</dbReference>
<feature type="signal peptide" evidence="6">
    <location>
        <begin position="1"/>
        <end position="22"/>
    </location>
</feature>
<dbReference type="GO" id="GO:0009279">
    <property type="term" value="C:cell outer membrane"/>
    <property type="evidence" value="ECO:0007669"/>
    <property type="project" value="UniProtKB-SubCell"/>
</dbReference>
<evidence type="ECO:0000256" key="5">
    <source>
        <dbReference type="ARBA" id="ARBA00038306"/>
    </source>
</evidence>